<feature type="region of interest" description="Disordered" evidence="1">
    <location>
        <begin position="87"/>
        <end position="133"/>
    </location>
</feature>
<proteinExistence type="predicted"/>
<dbReference type="AlphaFoldDB" id="A0A540NNI0"/>
<feature type="region of interest" description="Disordered" evidence="1">
    <location>
        <begin position="230"/>
        <end position="255"/>
    </location>
</feature>
<protein>
    <submittedName>
        <fullName evidence="2">Uncharacterized protein</fullName>
    </submittedName>
</protein>
<sequence>MLGLKKEEEGDEEEEEQEKKEEEEEEEEEMEEGVATYRLNIQGGIYNEVEGYKQPISCYTVTPYHPILHMQHQYAASVTPYRLISMTTPTQRGKRVKRVRDAPPPPPPLPPPPSPPPPPPPPASSPEEPADMNLETDFNFNAKKMTHGKSCGKCLHDILEANNGKKMLVMFDFKLQVPSDLVVSGFFPTEIGNIVRTHSPVYYKKSFWVDGETKPKLQCLHEDLTGVGLGHGGRDDKVSDRLDEDEHGELVSSSP</sequence>
<dbReference type="EMBL" id="VIEB01000018">
    <property type="protein sequence ID" value="TQE12575.1"/>
    <property type="molecule type" value="Genomic_DNA"/>
</dbReference>
<evidence type="ECO:0000313" key="2">
    <source>
        <dbReference type="EMBL" id="TQE12575.1"/>
    </source>
</evidence>
<feature type="region of interest" description="Disordered" evidence="1">
    <location>
        <begin position="1"/>
        <end position="33"/>
    </location>
</feature>
<feature type="compositionally biased region" description="Basic and acidic residues" evidence="1">
    <location>
        <begin position="232"/>
        <end position="241"/>
    </location>
</feature>
<feature type="compositionally biased region" description="Pro residues" evidence="1">
    <location>
        <begin position="102"/>
        <end position="124"/>
    </location>
</feature>
<evidence type="ECO:0000313" key="3">
    <source>
        <dbReference type="Proteomes" id="UP000315295"/>
    </source>
</evidence>
<reference evidence="2 3" key="1">
    <citation type="journal article" date="2019" name="G3 (Bethesda)">
        <title>Sequencing of a Wild Apple (Malus baccata) Genome Unravels the Differences Between Cultivated and Wild Apple Species Regarding Disease Resistance and Cold Tolerance.</title>
        <authorList>
            <person name="Chen X."/>
        </authorList>
    </citation>
    <scope>NUCLEOTIDE SEQUENCE [LARGE SCALE GENOMIC DNA]</scope>
    <source>
        <strain evidence="3">cv. Shandingzi</strain>
        <tissue evidence="2">Leaves</tissue>
    </source>
</reference>
<feature type="compositionally biased region" description="Acidic residues" evidence="1">
    <location>
        <begin position="9"/>
        <end position="32"/>
    </location>
</feature>
<name>A0A540NNI0_MALBA</name>
<gene>
    <name evidence="2" type="ORF">C1H46_001787</name>
</gene>
<comment type="caution">
    <text evidence="2">The sequence shown here is derived from an EMBL/GenBank/DDBJ whole genome shotgun (WGS) entry which is preliminary data.</text>
</comment>
<evidence type="ECO:0000256" key="1">
    <source>
        <dbReference type="SAM" id="MobiDB-lite"/>
    </source>
</evidence>
<organism evidence="2 3">
    <name type="scientific">Malus baccata</name>
    <name type="common">Siberian crab apple</name>
    <name type="synonym">Pyrus baccata</name>
    <dbReference type="NCBI Taxonomy" id="106549"/>
    <lineage>
        <taxon>Eukaryota</taxon>
        <taxon>Viridiplantae</taxon>
        <taxon>Streptophyta</taxon>
        <taxon>Embryophyta</taxon>
        <taxon>Tracheophyta</taxon>
        <taxon>Spermatophyta</taxon>
        <taxon>Magnoliopsida</taxon>
        <taxon>eudicotyledons</taxon>
        <taxon>Gunneridae</taxon>
        <taxon>Pentapetalae</taxon>
        <taxon>rosids</taxon>
        <taxon>fabids</taxon>
        <taxon>Rosales</taxon>
        <taxon>Rosaceae</taxon>
        <taxon>Amygdaloideae</taxon>
        <taxon>Maleae</taxon>
        <taxon>Malus</taxon>
    </lineage>
</organism>
<accession>A0A540NNI0</accession>
<keyword evidence="3" id="KW-1185">Reference proteome</keyword>
<dbReference type="Proteomes" id="UP000315295">
    <property type="component" value="Unassembled WGS sequence"/>
</dbReference>